<organism evidence="1 2">
    <name type="scientific">Companilactobacillus kimchii</name>
    <dbReference type="NCBI Taxonomy" id="2801452"/>
    <lineage>
        <taxon>Bacteria</taxon>
        <taxon>Bacillati</taxon>
        <taxon>Bacillota</taxon>
        <taxon>Bacilli</taxon>
        <taxon>Lactobacillales</taxon>
        <taxon>Lactobacillaceae</taxon>
        <taxon>Companilactobacillus</taxon>
    </lineage>
</organism>
<dbReference type="RefSeq" id="WP_156314102.1">
    <property type="nucleotide sequence ID" value="NZ_LNUB01000005.1"/>
</dbReference>
<comment type="caution">
    <text evidence="1">The sequence shown here is derived from an EMBL/GenBank/DDBJ whole genome shotgun (WGS) entry which is preliminary data.</text>
</comment>
<proteinExistence type="predicted"/>
<dbReference type="EMBL" id="MXAL01000007">
    <property type="protein sequence ID" value="OWF32831.1"/>
    <property type="molecule type" value="Genomic_DNA"/>
</dbReference>
<dbReference type="Proteomes" id="UP000196649">
    <property type="component" value="Unassembled WGS sequence"/>
</dbReference>
<dbReference type="AlphaFoldDB" id="A0A210P8R9"/>
<name>A0A210P8R9_9LACO</name>
<evidence type="ECO:0000313" key="2">
    <source>
        <dbReference type="Proteomes" id="UP000196649"/>
    </source>
</evidence>
<reference evidence="1 2" key="1">
    <citation type="submission" date="2017-03" db="EMBL/GenBank/DDBJ databases">
        <title>Genome sequence of Lactobacillus kimchii KACC 12383.</title>
        <authorList>
            <person name="Chun J."/>
        </authorList>
    </citation>
    <scope>NUCLEOTIDE SEQUENCE [LARGE SCALE GENOMIC DNA]</scope>
    <source>
        <strain evidence="1 2">KACC 12383</strain>
    </source>
</reference>
<evidence type="ECO:0000313" key="1">
    <source>
        <dbReference type="EMBL" id="OWF32831.1"/>
    </source>
</evidence>
<protein>
    <submittedName>
        <fullName evidence="1">Uncharacterized protein</fullName>
    </submittedName>
</protein>
<gene>
    <name evidence="1" type="ORF">LKACC12383_01704</name>
</gene>
<accession>A0A210P8R9</accession>
<sequence length="50" mass="5541">MNEIKIKAGKIYIDDIEINNVSDISIIDQSGGNIRIGITFLSKSEDKTDD</sequence>